<dbReference type="GO" id="GO:0044877">
    <property type="term" value="F:protein-containing complex binding"/>
    <property type="evidence" value="ECO:0007669"/>
    <property type="project" value="InterPro"/>
</dbReference>
<comment type="subcellular location">
    <subcellularLocation>
        <location evidence="2">Cell membrane</location>
    </subcellularLocation>
    <subcellularLocation>
        <location evidence="1">Membrane</location>
        <topology evidence="1">Single-pass membrane protein</topology>
    </subcellularLocation>
</comment>
<organism evidence="11 12">
    <name type="scientific">Pacificimonas flava</name>
    <dbReference type="NCBI Taxonomy" id="1234595"/>
    <lineage>
        <taxon>Bacteria</taxon>
        <taxon>Pseudomonadati</taxon>
        <taxon>Pseudomonadota</taxon>
        <taxon>Alphaproteobacteria</taxon>
        <taxon>Sphingomonadales</taxon>
        <taxon>Sphingosinicellaceae</taxon>
        <taxon>Pacificimonas</taxon>
    </lineage>
</organism>
<dbReference type="InterPro" id="IPR026039">
    <property type="entry name" value="YfgM"/>
</dbReference>
<dbReference type="PANTHER" id="PTHR38035">
    <property type="entry name" value="UPF0070 PROTEIN YFGM"/>
    <property type="match status" value="1"/>
</dbReference>
<evidence type="ECO:0000256" key="8">
    <source>
        <dbReference type="SAM" id="MobiDB-lite"/>
    </source>
</evidence>
<evidence type="ECO:0000256" key="9">
    <source>
        <dbReference type="SAM" id="Phobius"/>
    </source>
</evidence>
<evidence type="ECO:0000256" key="3">
    <source>
        <dbReference type="ARBA" id="ARBA00022475"/>
    </source>
</evidence>
<protein>
    <recommendedName>
        <fullName evidence="10">Ancillary SecYEG translocon subunit/Cell division coordinator CpoB TPR domain-containing protein</fullName>
    </recommendedName>
</protein>
<dbReference type="AlphaFoldDB" id="M2U2Q2"/>
<keyword evidence="12" id="KW-1185">Reference proteome</keyword>
<evidence type="ECO:0000256" key="1">
    <source>
        <dbReference type="ARBA" id="ARBA00004167"/>
    </source>
</evidence>
<dbReference type="OrthoDB" id="7173339at2"/>
<evidence type="ECO:0000256" key="7">
    <source>
        <dbReference type="ARBA" id="ARBA00023186"/>
    </source>
</evidence>
<reference evidence="11 12" key="1">
    <citation type="journal article" date="2013" name="Genome Announc.">
        <title>Draft Genome Sequence of Strain JLT2015T, Belonging to the Family Sphingomonadaceae of the Alphaproteobacteria.</title>
        <authorList>
            <person name="Tang K."/>
            <person name="Liu K."/>
            <person name="Li S."/>
            <person name="Jiao N."/>
        </authorList>
    </citation>
    <scope>NUCLEOTIDE SEQUENCE [LARGE SCALE GENOMIC DNA]</scope>
    <source>
        <strain evidence="11 12">JLT2015</strain>
    </source>
</reference>
<evidence type="ECO:0000256" key="6">
    <source>
        <dbReference type="ARBA" id="ARBA00023136"/>
    </source>
</evidence>
<evidence type="ECO:0000313" key="11">
    <source>
        <dbReference type="EMBL" id="EMD82247.1"/>
    </source>
</evidence>
<feature type="region of interest" description="Disordered" evidence="8">
    <location>
        <begin position="226"/>
        <end position="268"/>
    </location>
</feature>
<dbReference type="PANTHER" id="PTHR38035:SF1">
    <property type="entry name" value="ANCILLARY SECYEG TRANSLOCON SUBUNIT"/>
    <property type="match status" value="1"/>
</dbReference>
<keyword evidence="5 9" id="KW-1133">Transmembrane helix</keyword>
<sequence>MAKTPTPAADPQSQNFMREVDEAYRSDLMHGFWTKYGRILLVLIGLFLIAFAGFLWWQEQSVAASAEQAESFDSAIGGLDLGDADARDTIETLADGDVPGYSDLSRLIAAGLLADDGSVEEAIAKYREVAADTAVVSPLRDLATIRAARLAFENEAPREIIADLAPLAQPDSPWYGVAGEMVAAAYLKDGDEDAAAELYAGMAASNDLPPSLRQRAAQLAAAHGGQNSAMQAVEAQQDGAPTAASGDGDAAAADAGAGAASAPKAGGE</sequence>
<dbReference type="InterPro" id="IPR018704">
    <property type="entry name" value="SecYEG/CpoB_TPR"/>
</dbReference>
<dbReference type="GO" id="GO:0005886">
    <property type="term" value="C:plasma membrane"/>
    <property type="evidence" value="ECO:0007669"/>
    <property type="project" value="UniProtKB-SubCell"/>
</dbReference>
<dbReference type="RefSeq" id="WP_008602971.1">
    <property type="nucleotide sequence ID" value="NZ_AMRV01000008.1"/>
</dbReference>
<feature type="transmembrane region" description="Helical" evidence="9">
    <location>
        <begin position="39"/>
        <end position="57"/>
    </location>
</feature>
<comment type="caution">
    <text evidence="11">The sequence shown here is derived from an EMBL/GenBank/DDBJ whole genome shotgun (WGS) entry which is preliminary data.</text>
</comment>
<evidence type="ECO:0000313" key="12">
    <source>
        <dbReference type="Proteomes" id="UP000011717"/>
    </source>
</evidence>
<keyword evidence="6 9" id="KW-0472">Membrane</keyword>
<feature type="domain" description="Ancillary SecYEG translocon subunit/Cell division coordinator CpoB TPR" evidence="10">
    <location>
        <begin position="32"/>
        <end position="200"/>
    </location>
</feature>
<name>M2U2Q2_9SPHN</name>
<evidence type="ECO:0000256" key="5">
    <source>
        <dbReference type="ARBA" id="ARBA00022989"/>
    </source>
</evidence>
<dbReference type="Pfam" id="PF09976">
    <property type="entry name" value="TPR_21"/>
    <property type="match status" value="1"/>
</dbReference>
<evidence type="ECO:0000259" key="10">
    <source>
        <dbReference type="Pfam" id="PF09976"/>
    </source>
</evidence>
<proteinExistence type="predicted"/>
<keyword evidence="7" id="KW-0143">Chaperone</keyword>
<feature type="compositionally biased region" description="Low complexity" evidence="8">
    <location>
        <begin position="238"/>
        <end position="268"/>
    </location>
</feature>
<dbReference type="Proteomes" id="UP000011717">
    <property type="component" value="Unassembled WGS sequence"/>
</dbReference>
<evidence type="ECO:0000256" key="4">
    <source>
        <dbReference type="ARBA" id="ARBA00022692"/>
    </source>
</evidence>
<keyword evidence="3" id="KW-1003">Cell membrane</keyword>
<gene>
    <name evidence="11" type="ORF">C725_2285</name>
</gene>
<keyword evidence="4 9" id="KW-0812">Transmembrane</keyword>
<accession>M2U2Q2</accession>
<dbReference type="EMBL" id="AMRV01000008">
    <property type="protein sequence ID" value="EMD82247.1"/>
    <property type="molecule type" value="Genomic_DNA"/>
</dbReference>
<evidence type="ECO:0000256" key="2">
    <source>
        <dbReference type="ARBA" id="ARBA00004236"/>
    </source>
</evidence>